<reference evidence="2 3" key="1">
    <citation type="submission" date="2018-06" db="EMBL/GenBank/DDBJ databases">
        <title>Genomic Encyclopedia of Type Strains, Phase III (KMG-III): the genomes of soil and plant-associated and newly described type strains.</title>
        <authorList>
            <person name="Whitman W."/>
        </authorList>
    </citation>
    <scope>NUCLEOTIDE SEQUENCE [LARGE SCALE GENOMIC DNA]</scope>
    <source>
        <strain evidence="2 3">CGMCC 4.7090</strain>
    </source>
</reference>
<feature type="transmembrane region" description="Helical" evidence="1">
    <location>
        <begin position="38"/>
        <end position="62"/>
    </location>
</feature>
<evidence type="ECO:0000313" key="3">
    <source>
        <dbReference type="Proteomes" id="UP000249341"/>
    </source>
</evidence>
<organism evidence="2 3">
    <name type="scientific">Actinoplanes lutulentus</name>
    <dbReference type="NCBI Taxonomy" id="1287878"/>
    <lineage>
        <taxon>Bacteria</taxon>
        <taxon>Bacillati</taxon>
        <taxon>Actinomycetota</taxon>
        <taxon>Actinomycetes</taxon>
        <taxon>Micromonosporales</taxon>
        <taxon>Micromonosporaceae</taxon>
        <taxon>Actinoplanes</taxon>
    </lineage>
</organism>
<dbReference type="AlphaFoldDB" id="A0A327ZB69"/>
<comment type="caution">
    <text evidence="2">The sequence shown here is derived from an EMBL/GenBank/DDBJ whole genome shotgun (WGS) entry which is preliminary data.</text>
</comment>
<dbReference type="EMBL" id="QLMJ01000008">
    <property type="protein sequence ID" value="RAK36551.1"/>
    <property type="molecule type" value="Genomic_DNA"/>
</dbReference>
<feature type="transmembrane region" description="Helical" evidence="1">
    <location>
        <begin position="74"/>
        <end position="91"/>
    </location>
</feature>
<keyword evidence="3" id="KW-1185">Reference proteome</keyword>
<accession>A0A327ZB69</accession>
<gene>
    <name evidence="2" type="ORF">B0I29_108141</name>
</gene>
<name>A0A327ZB69_9ACTN</name>
<dbReference type="OrthoDB" id="3392557at2"/>
<protein>
    <submittedName>
        <fullName evidence="2">Uncharacterized protein</fullName>
    </submittedName>
</protein>
<keyword evidence="1" id="KW-0812">Transmembrane</keyword>
<dbReference type="RefSeq" id="WP_111650376.1">
    <property type="nucleotide sequence ID" value="NZ_JACHWI010000007.1"/>
</dbReference>
<dbReference type="Proteomes" id="UP000249341">
    <property type="component" value="Unassembled WGS sequence"/>
</dbReference>
<evidence type="ECO:0000256" key="1">
    <source>
        <dbReference type="SAM" id="Phobius"/>
    </source>
</evidence>
<feature type="transmembrane region" description="Helical" evidence="1">
    <location>
        <begin position="7"/>
        <end position="32"/>
    </location>
</feature>
<proteinExistence type="predicted"/>
<keyword evidence="1" id="KW-0472">Membrane</keyword>
<sequence length="94" mass="10281">MTTLRRLRLALILAMFSLVPLAGTIIGGVAFWQRESLAFNLITIFLVLMFAFCFGISLSIGLDSGLADIPWAKIGVFFTLLLLSGGVAWVRDMT</sequence>
<keyword evidence="1" id="KW-1133">Transmembrane helix</keyword>
<evidence type="ECO:0000313" key="2">
    <source>
        <dbReference type="EMBL" id="RAK36551.1"/>
    </source>
</evidence>